<dbReference type="GO" id="GO:0032259">
    <property type="term" value="P:methylation"/>
    <property type="evidence" value="ECO:0007669"/>
    <property type="project" value="UniProtKB-KW"/>
</dbReference>
<gene>
    <name evidence="5" type="primary">metE_10</name>
    <name evidence="5" type="ORF">SDC9_198158</name>
</gene>
<evidence type="ECO:0000256" key="3">
    <source>
        <dbReference type="ARBA" id="ARBA00022833"/>
    </source>
</evidence>
<dbReference type="PANTHER" id="PTHR30519">
    <property type="entry name" value="5-METHYLTETRAHYDROPTEROYLTRIGLUTAMATE--HOMOCYSTEINE METHYLTRANSFERASE"/>
    <property type="match status" value="1"/>
</dbReference>
<comment type="caution">
    <text evidence="5">The sequence shown here is derived from an EMBL/GenBank/DDBJ whole genome shotgun (WGS) entry which is preliminary data.</text>
</comment>
<dbReference type="GO" id="GO:0009086">
    <property type="term" value="P:methionine biosynthetic process"/>
    <property type="evidence" value="ECO:0007669"/>
    <property type="project" value="InterPro"/>
</dbReference>
<keyword evidence="5" id="KW-0489">Methyltransferase</keyword>
<dbReference type="AlphaFoldDB" id="A0A645IGV4"/>
<organism evidence="5">
    <name type="scientific">bioreactor metagenome</name>
    <dbReference type="NCBI Taxonomy" id="1076179"/>
    <lineage>
        <taxon>unclassified sequences</taxon>
        <taxon>metagenomes</taxon>
        <taxon>ecological metagenomes</taxon>
    </lineage>
</organism>
<dbReference type="Pfam" id="PF01717">
    <property type="entry name" value="Meth_synt_2"/>
    <property type="match status" value="1"/>
</dbReference>
<proteinExistence type="predicted"/>
<evidence type="ECO:0000256" key="2">
    <source>
        <dbReference type="ARBA" id="ARBA00022723"/>
    </source>
</evidence>
<protein>
    <submittedName>
        <fullName evidence="5">5-methyltetrahydropteroyltriglutamate--homocysteine methyltransferase</fullName>
        <ecNumber evidence="5">2.1.1.14</ecNumber>
    </submittedName>
</protein>
<dbReference type="SUPFAM" id="SSF51726">
    <property type="entry name" value="UROD/MetE-like"/>
    <property type="match status" value="1"/>
</dbReference>
<evidence type="ECO:0000313" key="5">
    <source>
        <dbReference type="EMBL" id="MPN50531.1"/>
    </source>
</evidence>
<keyword evidence="2" id="KW-0479">Metal-binding</keyword>
<keyword evidence="5" id="KW-0808">Transferase</keyword>
<dbReference type="GO" id="GO:0003871">
    <property type="term" value="F:5-methyltetrahydropteroyltriglutamate-homocysteine S-methyltransferase activity"/>
    <property type="evidence" value="ECO:0007669"/>
    <property type="project" value="UniProtKB-EC"/>
</dbReference>
<dbReference type="EC" id="2.1.1.14" evidence="5"/>
<evidence type="ECO:0000259" key="4">
    <source>
        <dbReference type="Pfam" id="PF01717"/>
    </source>
</evidence>
<evidence type="ECO:0000256" key="1">
    <source>
        <dbReference type="ARBA" id="ARBA00001947"/>
    </source>
</evidence>
<feature type="domain" description="Cobalamin-independent methionine synthase MetE C-terminal/archaeal" evidence="4">
    <location>
        <begin position="2"/>
        <end position="38"/>
    </location>
</feature>
<comment type="cofactor">
    <cofactor evidence="1">
        <name>Zn(2+)</name>
        <dbReference type="ChEBI" id="CHEBI:29105"/>
    </cofactor>
</comment>
<dbReference type="Gene3D" id="3.20.20.210">
    <property type="match status" value="1"/>
</dbReference>
<reference evidence="5" key="1">
    <citation type="submission" date="2019-08" db="EMBL/GenBank/DDBJ databases">
        <authorList>
            <person name="Kucharzyk K."/>
            <person name="Murdoch R.W."/>
            <person name="Higgins S."/>
            <person name="Loffler F."/>
        </authorList>
    </citation>
    <scope>NUCLEOTIDE SEQUENCE</scope>
</reference>
<sequence>MLDKIDNNKLWVNPDCGLKTRGIPETDASLRNLVKAAEVVRNQL</sequence>
<dbReference type="InterPro" id="IPR002629">
    <property type="entry name" value="Met_Synth_C/arc"/>
</dbReference>
<dbReference type="InterPro" id="IPR038071">
    <property type="entry name" value="UROD/MetE-like_sf"/>
</dbReference>
<dbReference type="EMBL" id="VSSQ01114802">
    <property type="protein sequence ID" value="MPN50531.1"/>
    <property type="molecule type" value="Genomic_DNA"/>
</dbReference>
<name>A0A645IGV4_9ZZZZ</name>
<accession>A0A645IGV4</accession>
<keyword evidence="3" id="KW-0862">Zinc</keyword>
<dbReference type="GO" id="GO:0008270">
    <property type="term" value="F:zinc ion binding"/>
    <property type="evidence" value="ECO:0007669"/>
    <property type="project" value="InterPro"/>
</dbReference>